<dbReference type="PANTHER" id="PTHR35179:SF1">
    <property type="entry name" value="INTEGRAL MEMBRANE PROTEIN"/>
    <property type="match status" value="1"/>
</dbReference>
<accession>A0AAE0U407</accession>
<keyword evidence="2" id="KW-1133">Transmembrane helix</keyword>
<protein>
    <submittedName>
        <fullName evidence="3">Uncharacterized protein</fullName>
    </submittedName>
</protein>
<feature type="transmembrane region" description="Helical" evidence="2">
    <location>
        <begin position="154"/>
        <end position="171"/>
    </location>
</feature>
<dbReference type="AlphaFoldDB" id="A0AAE0U407"/>
<evidence type="ECO:0000313" key="4">
    <source>
        <dbReference type="Proteomes" id="UP001285441"/>
    </source>
</evidence>
<feature type="transmembrane region" description="Helical" evidence="2">
    <location>
        <begin position="191"/>
        <end position="210"/>
    </location>
</feature>
<reference evidence="3" key="2">
    <citation type="submission" date="2023-06" db="EMBL/GenBank/DDBJ databases">
        <authorList>
            <consortium name="Lawrence Berkeley National Laboratory"/>
            <person name="Haridas S."/>
            <person name="Hensen N."/>
            <person name="Bonometti L."/>
            <person name="Westerberg I."/>
            <person name="Brannstrom I.O."/>
            <person name="Guillou S."/>
            <person name="Cros-Aarteil S."/>
            <person name="Calhoun S."/>
            <person name="Kuo A."/>
            <person name="Mondo S."/>
            <person name="Pangilinan J."/>
            <person name="Riley R."/>
            <person name="LaButti K."/>
            <person name="Andreopoulos B."/>
            <person name="Lipzen A."/>
            <person name="Chen C."/>
            <person name="Yanf M."/>
            <person name="Daum C."/>
            <person name="Ng V."/>
            <person name="Clum A."/>
            <person name="Steindorff A."/>
            <person name="Ohm R."/>
            <person name="Martin F."/>
            <person name="Silar P."/>
            <person name="Natvig D."/>
            <person name="Lalanne C."/>
            <person name="Gautier V."/>
            <person name="Ament-velasquez S.L."/>
            <person name="Kruys A."/>
            <person name="Hutchinson M.I."/>
            <person name="Powell A.J."/>
            <person name="Barry K."/>
            <person name="Miller A.N."/>
            <person name="Grigoriev I.V."/>
            <person name="Debuchy R."/>
            <person name="Gladieux P."/>
            <person name="Thoren M.H."/>
            <person name="Johannesson H."/>
        </authorList>
    </citation>
    <scope>NUCLEOTIDE SEQUENCE</scope>
    <source>
        <strain evidence="3">CBS 232.78</strain>
    </source>
</reference>
<evidence type="ECO:0000256" key="2">
    <source>
        <dbReference type="SAM" id="Phobius"/>
    </source>
</evidence>
<dbReference type="Proteomes" id="UP001285441">
    <property type="component" value="Unassembled WGS sequence"/>
</dbReference>
<dbReference type="EMBL" id="JAULSW010000002">
    <property type="protein sequence ID" value="KAK3389800.1"/>
    <property type="molecule type" value="Genomic_DNA"/>
</dbReference>
<organism evidence="3 4">
    <name type="scientific">Podospora didyma</name>
    <dbReference type="NCBI Taxonomy" id="330526"/>
    <lineage>
        <taxon>Eukaryota</taxon>
        <taxon>Fungi</taxon>
        <taxon>Dikarya</taxon>
        <taxon>Ascomycota</taxon>
        <taxon>Pezizomycotina</taxon>
        <taxon>Sordariomycetes</taxon>
        <taxon>Sordariomycetidae</taxon>
        <taxon>Sordariales</taxon>
        <taxon>Podosporaceae</taxon>
        <taxon>Podospora</taxon>
    </lineage>
</organism>
<proteinExistence type="predicted"/>
<feature type="transmembrane region" description="Helical" evidence="2">
    <location>
        <begin position="66"/>
        <end position="93"/>
    </location>
</feature>
<evidence type="ECO:0000256" key="1">
    <source>
        <dbReference type="SAM" id="MobiDB-lite"/>
    </source>
</evidence>
<reference evidence="3" key="1">
    <citation type="journal article" date="2023" name="Mol. Phylogenet. Evol.">
        <title>Genome-scale phylogeny and comparative genomics of the fungal order Sordariales.</title>
        <authorList>
            <person name="Hensen N."/>
            <person name="Bonometti L."/>
            <person name="Westerberg I."/>
            <person name="Brannstrom I.O."/>
            <person name="Guillou S."/>
            <person name="Cros-Aarteil S."/>
            <person name="Calhoun S."/>
            <person name="Haridas S."/>
            <person name="Kuo A."/>
            <person name="Mondo S."/>
            <person name="Pangilinan J."/>
            <person name="Riley R."/>
            <person name="LaButti K."/>
            <person name="Andreopoulos B."/>
            <person name="Lipzen A."/>
            <person name="Chen C."/>
            <person name="Yan M."/>
            <person name="Daum C."/>
            <person name="Ng V."/>
            <person name="Clum A."/>
            <person name="Steindorff A."/>
            <person name="Ohm R.A."/>
            <person name="Martin F."/>
            <person name="Silar P."/>
            <person name="Natvig D.O."/>
            <person name="Lalanne C."/>
            <person name="Gautier V."/>
            <person name="Ament-Velasquez S.L."/>
            <person name="Kruys A."/>
            <person name="Hutchinson M.I."/>
            <person name="Powell A.J."/>
            <person name="Barry K."/>
            <person name="Miller A.N."/>
            <person name="Grigoriev I.V."/>
            <person name="Debuchy R."/>
            <person name="Gladieux P."/>
            <person name="Hiltunen Thoren M."/>
            <person name="Johannesson H."/>
        </authorList>
    </citation>
    <scope>NUCLEOTIDE SEQUENCE</scope>
    <source>
        <strain evidence="3">CBS 232.78</strain>
    </source>
</reference>
<feature type="transmembrane region" description="Helical" evidence="2">
    <location>
        <begin position="113"/>
        <end position="133"/>
    </location>
</feature>
<dbReference type="PANTHER" id="PTHR35179">
    <property type="entry name" value="PROTEIN CBG02620"/>
    <property type="match status" value="1"/>
</dbReference>
<evidence type="ECO:0000313" key="3">
    <source>
        <dbReference type="EMBL" id="KAK3389800.1"/>
    </source>
</evidence>
<comment type="caution">
    <text evidence="3">The sequence shown here is derived from an EMBL/GenBank/DDBJ whole genome shotgun (WGS) entry which is preliminary data.</text>
</comment>
<keyword evidence="4" id="KW-1185">Reference proteome</keyword>
<keyword evidence="2" id="KW-0812">Transmembrane</keyword>
<feature type="region of interest" description="Disordered" evidence="1">
    <location>
        <begin position="326"/>
        <end position="353"/>
    </location>
</feature>
<keyword evidence="2" id="KW-0472">Membrane</keyword>
<name>A0AAE0U407_9PEZI</name>
<gene>
    <name evidence="3" type="ORF">B0H63DRAFT_519034</name>
</gene>
<feature type="transmembrane region" description="Helical" evidence="2">
    <location>
        <begin position="23"/>
        <end position="45"/>
    </location>
</feature>
<sequence>MQMMTGSLLPPWFEEATPHENDILIATFFFGFTLSIAAFSFAKAFRQTYRSCSRSHRLSAYVVMIWLEWAACVIVGVISWLNLMGIIQCLMHILANRVSLIMYDPIKSRKLKWAVGLAIGVINITVFCIWIPAQMQINERYMRANMIWDRVEKCLFLILDGSLNCYFMWLVRSKLVANGLTKYRRIYQFNLALVCCSICLDILIIGVMSLPDGLLYIQAHPFAYLIKLHIEMNMAELISKVVRKCSKEKNTRSTAEGVHKAETTNQIHNNNDDDLERRETFMASMQCGGQMHPLNMDMLDILREGPECHTPELLDPEMLLRRSGETMTGAEPHGGTANEEDEEKDGPGQQQDIMQGAAATIMSITIAA</sequence>